<organism evidence="1 2">
    <name type="scientific">Acetobacterium fimetarium</name>
    <dbReference type="NCBI Taxonomy" id="52691"/>
    <lineage>
        <taxon>Bacteria</taxon>
        <taxon>Bacillati</taxon>
        <taxon>Bacillota</taxon>
        <taxon>Clostridia</taxon>
        <taxon>Eubacteriales</taxon>
        <taxon>Eubacteriaceae</taxon>
        <taxon>Acetobacterium</taxon>
    </lineage>
</organism>
<dbReference type="RefSeq" id="WP_186841880.1">
    <property type="nucleotide sequence ID" value="NZ_WJBC01000006.1"/>
</dbReference>
<comment type="caution">
    <text evidence="1">The sequence shown here is derived from an EMBL/GenBank/DDBJ whole genome shotgun (WGS) entry which is preliminary data.</text>
</comment>
<name>A0ABR6WTP5_9FIRM</name>
<protein>
    <submittedName>
        <fullName evidence="1">Uncharacterized protein</fullName>
    </submittedName>
</protein>
<dbReference type="EMBL" id="WJBC01000006">
    <property type="protein sequence ID" value="MBC3803992.1"/>
    <property type="molecule type" value="Genomic_DNA"/>
</dbReference>
<keyword evidence="2" id="KW-1185">Reference proteome</keyword>
<sequence>MDARGNKPGVKAQFSLNEPILAFQNRPEYDEYDWPGIFANPHRDTMLMLKKARSLQNIIDNIPATLNEKPDVLT</sequence>
<gene>
    <name evidence="1" type="ORF">GH808_06020</name>
</gene>
<dbReference type="Proteomes" id="UP000603234">
    <property type="component" value="Unassembled WGS sequence"/>
</dbReference>
<evidence type="ECO:0000313" key="1">
    <source>
        <dbReference type="EMBL" id="MBC3803992.1"/>
    </source>
</evidence>
<proteinExistence type="predicted"/>
<reference evidence="1 2" key="1">
    <citation type="journal article" date="2020" name="mSystems">
        <title>Defining Genomic and Predicted Metabolic Features of the Acetobacterium Genus.</title>
        <authorList>
            <person name="Ross D.E."/>
            <person name="Marshall C.W."/>
            <person name="Gulliver D."/>
            <person name="May H.D."/>
            <person name="Norman R.S."/>
        </authorList>
    </citation>
    <scope>NUCLEOTIDE SEQUENCE [LARGE SCALE GENOMIC DNA]</scope>
    <source>
        <strain evidence="1 2">DSM 8238</strain>
    </source>
</reference>
<accession>A0ABR6WTP5</accession>
<evidence type="ECO:0000313" key="2">
    <source>
        <dbReference type="Proteomes" id="UP000603234"/>
    </source>
</evidence>